<feature type="region of interest" description="Disordered" evidence="1">
    <location>
        <begin position="1"/>
        <end position="45"/>
    </location>
</feature>
<evidence type="ECO:0000313" key="3">
    <source>
        <dbReference type="Proteomes" id="UP001164929"/>
    </source>
</evidence>
<dbReference type="EMBL" id="JAQIZT010000006">
    <property type="protein sequence ID" value="KAJ6995514.1"/>
    <property type="molecule type" value="Genomic_DNA"/>
</dbReference>
<name>A0AAD6QS86_9ROSI</name>
<dbReference type="Proteomes" id="UP001164929">
    <property type="component" value="Chromosome 6"/>
</dbReference>
<feature type="compositionally biased region" description="Basic residues" evidence="1">
    <location>
        <begin position="1"/>
        <end position="16"/>
    </location>
</feature>
<organism evidence="2 3">
    <name type="scientific">Populus alba x Populus x berolinensis</name>
    <dbReference type="NCBI Taxonomy" id="444605"/>
    <lineage>
        <taxon>Eukaryota</taxon>
        <taxon>Viridiplantae</taxon>
        <taxon>Streptophyta</taxon>
        <taxon>Embryophyta</taxon>
        <taxon>Tracheophyta</taxon>
        <taxon>Spermatophyta</taxon>
        <taxon>Magnoliopsida</taxon>
        <taxon>eudicotyledons</taxon>
        <taxon>Gunneridae</taxon>
        <taxon>Pentapetalae</taxon>
        <taxon>rosids</taxon>
        <taxon>fabids</taxon>
        <taxon>Malpighiales</taxon>
        <taxon>Salicaceae</taxon>
        <taxon>Saliceae</taxon>
        <taxon>Populus</taxon>
    </lineage>
</organism>
<proteinExistence type="predicted"/>
<sequence length="93" mass="10146">MWRCGRSTRRSPRCRSRPAGSTAWTRRRSTSPVVAAASATPSPPRARAWSRRWSTSWLAAVAVSVLPLCARAVARAAPSSSRSKRVFALPNVL</sequence>
<dbReference type="AlphaFoldDB" id="A0AAD6QS86"/>
<gene>
    <name evidence="2" type="ORF">NC653_018096</name>
</gene>
<protein>
    <submittedName>
        <fullName evidence="2">Uncharacterized protein</fullName>
    </submittedName>
</protein>
<evidence type="ECO:0000313" key="2">
    <source>
        <dbReference type="EMBL" id="KAJ6995514.1"/>
    </source>
</evidence>
<evidence type="ECO:0000256" key="1">
    <source>
        <dbReference type="SAM" id="MobiDB-lite"/>
    </source>
</evidence>
<keyword evidence="3" id="KW-1185">Reference proteome</keyword>
<feature type="compositionally biased region" description="Low complexity" evidence="1">
    <location>
        <begin position="30"/>
        <end position="45"/>
    </location>
</feature>
<reference evidence="2" key="1">
    <citation type="journal article" date="2023" name="Mol. Ecol. Resour.">
        <title>Chromosome-level genome assembly of a triploid poplar Populus alba 'Berolinensis'.</title>
        <authorList>
            <person name="Chen S."/>
            <person name="Yu Y."/>
            <person name="Wang X."/>
            <person name="Wang S."/>
            <person name="Zhang T."/>
            <person name="Zhou Y."/>
            <person name="He R."/>
            <person name="Meng N."/>
            <person name="Wang Y."/>
            <person name="Liu W."/>
            <person name="Liu Z."/>
            <person name="Liu J."/>
            <person name="Guo Q."/>
            <person name="Huang H."/>
            <person name="Sederoff R.R."/>
            <person name="Wang G."/>
            <person name="Qu G."/>
            <person name="Chen S."/>
        </authorList>
    </citation>
    <scope>NUCLEOTIDE SEQUENCE</scope>
    <source>
        <strain evidence="2">SC-2020</strain>
    </source>
</reference>
<comment type="caution">
    <text evidence="2">The sequence shown here is derived from an EMBL/GenBank/DDBJ whole genome shotgun (WGS) entry which is preliminary data.</text>
</comment>
<accession>A0AAD6QS86</accession>